<dbReference type="Proteomes" id="UP000310158">
    <property type="component" value="Unassembled WGS sequence"/>
</dbReference>
<feature type="compositionally biased region" description="Polar residues" evidence="2">
    <location>
        <begin position="1314"/>
        <end position="1325"/>
    </location>
</feature>
<organism evidence="5 6">
    <name type="scientific">Bondarzewia mesenterica</name>
    <dbReference type="NCBI Taxonomy" id="1095465"/>
    <lineage>
        <taxon>Eukaryota</taxon>
        <taxon>Fungi</taxon>
        <taxon>Dikarya</taxon>
        <taxon>Basidiomycota</taxon>
        <taxon>Agaricomycotina</taxon>
        <taxon>Agaricomycetes</taxon>
        <taxon>Russulales</taxon>
        <taxon>Bondarzewiaceae</taxon>
        <taxon>Bondarzewia</taxon>
    </lineage>
</organism>
<dbReference type="Gene3D" id="2.60.40.1760">
    <property type="entry name" value="glycosyl hydrolase (family 31)"/>
    <property type="match status" value="1"/>
</dbReference>
<sequence>MDVLYTYMQWGCKLLLFSGPDEKKGTMTRQKTIFMSSMIYDISSSESAASALHDVEVLKLEERIQLGSNCCPAATSECLISVRVPFPGKSTLLFLSADGDYSPSMWSILSPERRTHLHLTPFRHLEPPQHPTKTTTHAIVTPLPPSITFDFFNRISLALSFIVMLPSTFLMLFSVLALVAAQGNPYFEPNSTGFKLQNGFERVFVQPFGKHAFRVRVSLMKDPTGTELSAFVDPLLAGPGNNTLDVSTSVPYQGSATIRNGDLVAELAGGTLAFYRVEPDGTRAALTAEYTDDKALPARYYVQEFRASSFSAQFAFTSDPQEMFFGVGQQACCKDNTVNKKGQVVDLVNFNSQVPIPVFMSNKVSLVSVRLAVSVRSAYPEVPRPTNCPTLAAVPAEFGRYKTRFVADEASVIDYWITTAPPNNYDALQEAYTSVTGRQPTPPDFILGYQQSKLRYYNQSQVVDVAQRFHDEGINMSMIVVDFFAWKYQGDWSFDLSLFPDPAGMAAQVKSLTGAEMMVSLWPSVEDKSVNYVALQLNGWLASTRDGTGITDSFAGVYTRLVDSTNPGAREFLWKRLNDSYFSKGIHNFWIDQADGGTLGEPWENNGQDNIRAIPYNRAFAQYFIGTQSGAGKMYPWLHQQAIDEGLHNLTSAPAGSSRCEYMSLTRSTFAGGQRFCSYLWSGDTISAFDTLLQQVTAGVSVAASGLSSWTLDIGGFSGLNVDSASMRVHGDRSCNIPPDSSLSNANNCPNEPWSYGDDNFPIIKKYIALRYQLVPYVKRLFQQLQETGLTVMRPLYYDFSASDPLVVSATAANDPLVVHQFLLGVLSLYLFSVKCVVIDRLGVQGATSKEVYLPQLRTDQLAQNFSWTHWWTGTDFGHGGEAINVSAPLDQIPVFYLGSMDDILSEHPTTNCQSPQASRIDFHTLTALAVRAMTRKYEALDRSQALDMRYQVFTNLFESIRTASTDCGLPSPDARICAAWQAVVNTKIGHHKDAKQLHQDTVAMPLSQTFHSSADSDKVEKSSFHELDGDVPSPPPSERNEPVTTASSQLTTNDASDSPLPPGLADLGVDGNGTTPAKDIYCVVCNSRFDPFDKSATYDCAVFTQSADQIVDTSRLLDVLPARDLARELVDHGILSTAHAKALAPMCRSIWGHLHDEGKIEIAKAFADEVRTQALDKFWQHWRLLYGDWRRVDTMPYKSLRLRDLGMILAQVLGFLFTKKMLSAEHLCLALEILLEGQRNRDRLEAMHAIITNANDKLCKQKIRGWILKLRNRITAHKAQNEPSLWDGDAYAQELVEEIDRTINAWSEHAATPLSSPNRSTASTPCPDDFSSESFSSKIEFASFEFVDDSSRSESPKPVHQSYAAATQARGSAPSNGCASQPSTSSKAKSPGSRKLAGWKRGRGRGQKFSSPRKK</sequence>
<evidence type="ECO:0000256" key="2">
    <source>
        <dbReference type="SAM" id="MobiDB-lite"/>
    </source>
</evidence>
<dbReference type="InterPro" id="IPR000322">
    <property type="entry name" value="Glyco_hydro_31_TIM"/>
</dbReference>
<feature type="region of interest" description="Disordered" evidence="2">
    <location>
        <begin position="1351"/>
        <end position="1416"/>
    </location>
</feature>
<evidence type="ECO:0000313" key="6">
    <source>
        <dbReference type="Proteomes" id="UP000310158"/>
    </source>
</evidence>
<dbReference type="GO" id="GO:0004553">
    <property type="term" value="F:hydrolase activity, hydrolyzing O-glycosyl compounds"/>
    <property type="evidence" value="ECO:0007669"/>
    <property type="project" value="InterPro"/>
</dbReference>
<feature type="compositionally biased region" description="Polar residues" evidence="2">
    <location>
        <begin position="1043"/>
        <end position="1057"/>
    </location>
</feature>
<feature type="compositionally biased region" description="Polar residues" evidence="2">
    <location>
        <begin position="1370"/>
        <end position="1389"/>
    </location>
</feature>
<dbReference type="SUPFAM" id="SSF74650">
    <property type="entry name" value="Galactose mutarotase-like"/>
    <property type="match status" value="1"/>
</dbReference>
<proteinExistence type="inferred from homology"/>
<evidence type="ECO:0000256" key="1">
    <source>
        <dbReference type="ARBA" id="ARBA00007806"/>
    </source>
</evidence>
<comment type="caution">
    <text evidence="5">The sequence shown here is derived from an EMBL/GenBank/DDBJ whole genome shotgun (WGS) entry which is preliminary data.</text>
</comment>
<dbReference type="InterPro" id="IPR051816">
    <property type="entry name" value="Glycosyl_Hydrolase_31"/>
</dbReference>
<keyword evidence="3" id="KW-0812">Transmembrane</keyword>
<evidence type="ECO:0000313" key="5">
    <source>
        <dbReference type="EMBL" id="THH21409.1"/>
    </source>
</evidence>
<dbReference type="InterPro" id="IPR013780">
    <property type="entry name" value="Glyco_hydro_b"/>
</dbReference>
<gene>
    <name evidence="5" type="ORF">EW146_g126</name>
</gene>
<name>A0A4S4M870_9AGAM</name>
<dbReference type="Gene3D" id="3.20.20.80">
    <property type="entry name" value="Glycosidases"/>
    <property type="match status" value="1"/>
</dbReference>
<dbReference type="SUPFAM" id="SSF51445">
    <property type="entry name" value="(Trans)glycosidases"/>
    <property type="match status" value="1"/>
</dbReference>
<dbReference type="InterPro" id="IPR011013">
    <property type="entry name" value="Gal_mutarotase_sf_dom"/>
</dbReference>
<dbReference type="GO" id="GO:0030246">
    <property type="term" value="F:carbohydrate binding"/>
    <property type="evidence" value="ECO:0007669"/>
    <property type="project" value="InterPro"/>
</dbReference>
<feature type="domain" description="Glycoside hydrolase family 31 TIM barrel" evidence="4">
    <location>
        <begin position="440"/>
        <end position="778"/>
    </location>
</feature>
<dbReference type="PANTHER" id="PTHR43863:SF2">
    <property type="entry name" value="MALTASE-GLUCOAMYLASE"/>
    <property type="match status" value="1"/>
</dbReference>
<dbReference type="EMBL" id="SGPL01000003">
    <property type="protein sequence ID" value="THH21409.1"/>
    <property type="molecule type" value="Genomic_DNA"/>
</dbReference>
<reference evidence="5 6" key="1">
    <citation type="submission" date="2019-02" db="EMBL/GenBank/DDBJ databases">
        <title>Genome sequencing of the rare red list fungi Bondarzewia mesenterica.</title>
        <authorList>
            <person name="Buettner E."/>
            <person name="Kellner H."/>
        </authorList>
    </citation>
    <scope>NUCLEOTIDE SEQUENCE [LARGE SCALE GENOMIC DNA]</scope>
    <source>
        <strain evidence="5 6">DSM 108281</strain>
    </source>
</reference>
<dbReference type="GO" id="GO:0005975">
    <property type="term" value="P:carbohydrate metabolic process"/>
    <property type="evidence" value="ECO:0007669"/>
    <property type="project" value="InterPro"/>
</dbReference>
<evidence type="ECO:0000256" key="3">
    <source>
        <dbReference type="SAM" id="Phobius"/>
    </source>
</evidence>
<dbReference type="InterPro" id="IPR017853">
    <property type="entry name" value="GH"/>
</dbReference>
<dbReference type="Gene3D" id="2.60.40.1180">
    <property type="entry name" value="Golgi alpha-mannosidase II"/>
    <property type="match status" value="1"/>
</dbReference>
<protein>
    <recommendedName>
        <fullName evidence="4">Glycoside hydrolase family 31 TIM barrel domain-containing protein</fullName>
    </recommendedName>
</protein>
<feature type="transmembrane region" description="Helical" evidence="3">
    <location>
        <begin position="157"/>
        <end position="181"/>
    </location>
</feature>
<evidence type="ECO:0000259" key="4">
    <source>
        <dbReference type="Pfam" id="PF01055"/>
    </source>
</evidence>
<feature type="compositionally biased region" description="Basic and acidic residues" evidence="2">
    <location>
        <begin position="1015"/>
        <end position="1029"/>
    </location>
</feature>
<feature type="region of interest" description="Disordered" evidence="2">
    <location>
        <begin position="1011"/>
        <end position="1070"/>
    </location>
</feature>
<keyword evidence="3" id="KW-1133">Transmembrane helix</keyword>
<feature type="compositionally biased region" description="Basic residues" evidence="2">
    <location>
        <begin position="1398"/>
        <end position="1416"/>
    </location>
</feature>
<keyword evidence="3" id="KW-0472">Membrane</keyword>
<keyword evidence="6" id="KW-1185">Reference proteome</keyword>
<accession>A0A4S4M870</accession>
<feature type="region of interest" description="Disordered" evidence="2">
    <location>
        <begin position="1311"/>
        <end position="1332"/>
    </location>
</feature>
<dbReference type="PANTHER" id="PTHR43863">
    <property type="entry name" value="HYDROLASE, PUTATIVE (AFU_ORTHOLOGUE AFUA_1G03140)-RELATED"/>
    <property type="match status" value="1"/>
</dbReference>
<dbReference type="CDD" id="cd14752">
    <property type="entry name" value="GH31_N"/>
    <property type="match status" value="1"/>
</dbReference>
<dbReference type="Pfam" id="PF01055">
    <property type="entry name" value="Glyco_hydro_31_2nd"/>
    <property type="match status" value="1"/>
</dbReference>
<comment type="similarity">
    <text evidence="1">Belongs to the glycosyl hydrolase 31 family.</text>
</comment>
<dbReference type="OrthoDB" id="10070917at2759"/>